<keyword evidence="3" id="KW-1185">Reference proteome</keyword>
<evidence type="ECO:0000313" key="3">
    <source>
        <dbReference type="Proteomes" id="UP000077069"/>
    </source>
</evidence>
<dbReference type="EMBL" id="KV441552">
    <property type="protein sequence ID" value="OAG06123.1"/>
    <property type="molecule type" value="Genomic_DNA"/>
</dbReference>
<reference evidence="2 3" key="1">
    <citation type="submission" date="2016-05" db="EMBL/GenBank/DDBJ databases">
        <title>Comparative analysis of secretome profiles of manganese(II)-oxidizing ascomycete fungi.</title>
        <authorList>
            <consortium name="DOE Joint Genome Institute"/>
            <person name="Zeiner C.A."/>
            <person name="Purvine S.O."/>
            <person name="Zink E.M."/>
            <person name="Wu S."/>
            <person name="Pasa-Tolic L."/>
            <person name="Chaput D.L."/>
            <person name="Haridas S."/>
            <person name="Grigoriev I.V."/>
            <person name="Santelli C.M."/>
            <person name="Hansel C.M."/>
        </authorList>
    </citation>
    <scope>NUCLEOTIDE SEQUENCE [LARGE SCALE GENOMIC DNA]</scope>
    <source>
        <strain evidence="2 3">AP3s5-JAC2a</strain>
    </source>
</reference>
<proteinExistence type="predicted"/>
<feature type="region of interest" description="Disordered" evidence="1">
    <location>
        <begin position="402"/>
        <end position="472"/>
    </location>
</feature>
<protein>
    <submittedName>
        <fullName evidence="2">Uncharacterized protein</fullName>
    </submittedName>
</protein>
<feature type="compositionally biased region" description="Polar residues" evidence="1">
    <location>
        <begin position="161"/>
        <end position="171"/>
    </location>
</feature>
<gene>
    <name evidence="2" type="ORF">CC84DRAFT_749982</name>
</gene>
<accession>A0A177CES2</accession>
<dbReference type="InParanoid" id="A0A177CES2"/>
<dbReference type="GeneID" id="28770774"/>
<dbReference type="RefSeq" id="XP_018036488.1">
    <property type="nucleotide sequence ID" value="XM_018187288.1"/>
</dbReference>
<feature type="compositionally biased region" description="Low complexity" evidence="1">
    <location>
        <begin position="183"/>
        <end position="204"/>
    </location>
</feature>
<feature type="compositionally biased region" description="Basic residues" evidence="1">
    <location>
        <begin position="220"/>
        <end position="229"/>
    </location>
</feature>
<organism evidence="2 3">
    <name type="scientific">Paraphaeosphaeria sporulosa</name>
    <dbReference type="NCBI Taxonomy" id="1460663"/>
    <lineage>
        <taxon>Eukaryota</taxon>
        <taxon>Fungi</taxon>
        <taxon>Dikarya</taxon>
        <taxon>Ascomycota</taxon>
        <taxon>Pezizomycotina</taxon>
        <taxon>Dothideomycetes</taxon>
        <taxon>Pleosporomycetidae</taxon>
        <taxon>Pleosporales</taxon>
        <taxon>Massarineae</taxon>
        <taxon>Didymosphaeriaceae</taxon>
        <taxon>Paraphaeosphaeria</taxon>
    </lineage>
</organism>
<dbReference type="Proteomes" id="UP000077069">
    <property type="component" value="Unassembled WGS sequence"/>
</dbReference>
<feature type="region of interest" description="Disordered" evidence="1">
    <location>
        <begin position="138"/>
        <end position="230"/>
    </location>
</feature>
<dbReference type="OrthoDB" id="3789664at2759"/>
<evidence type="ECO:0000256" key="1">
    <source>
        <dbReference type="SAM" id="MobiDB-lite"/>
    </source>
</evidence>
<name>A0A177CES2_9PLEO</name>
<dbReference type="AlphaFoldDB" id="A0A177CES2"/>
<evidence type="ECO:0000313" key="2">
    <source>
        <dbReference type="EMBL" id="OAG06123.1"/>
    </source>
</evidence>
<sequence>MQDGYPVSAPLLHRQSVVSLSPRGPQSAARPWTHQGRHCGFEAARARWRRQALDHARVRGPTGRIYAPRIAGKHLGGEHGPLYRPEQCFDEYVVALLLGSFKPELSPSTCSIVYTAPSSWQWPLGVCREHGCWRLTSVSDERSERGRQPSVNAPPEAVYASTATPALATSHSTPYLRPPLPPSLQRSTSPRSARSASSKGSSSTNLTHPSSNNRVEKKKPSVKPARKQLHCPDCKKDIKNGFDKHFREHLHDLIGSDEFKFDMHEAFGCGYCHAQGVLVEGGKVFHGVAELVQHVKYAHASTPQRLHWDISHSFNHVLSAQPYFRRKIIAMITAENSGNHNNTIPSLSWVADHRPLLRKLQILSGRLDRNPSFHGDIAIDTLLAQVYDAAAQNWQQPFAFSFPPVSPHGAPQGPLRSSGPLHPRQELSEDMSFAGIGKAFPDTPTPQQPPYASDARSPSILSPAPHVPHAPPHVQRALQDLQDVELMDRDAPLYQTGLYGAGVSPVTPTIAFDDYTPYSTPPPSQGLQIDSMRDLYNDLQIDERDLYPS</sequence>